<proteinExistence type="predicted"/>
<evidence type="ECO:0008006" key="3">
    <source>
        <dbReference type="Google" id="ProtNLM"/>
    </source>
</evidence>
<sequence>MLYGKKNTSYFKKFAWQTGYAASESVVEKVYNYIKKQGYTKCLKPFQFNDTFHSPPFKSWAM</sequence>
<accession>A0A1G7Z684</accession>
<keyword evidence="2" id="KW-1185">Reference proteome</keyword>
<evidence type="ECO:0000313" key="2">
    <source>
        <dbReference type="Proteomes" id="UP000199296"/>
    </source>
</evidence>
<organism evidence="1 2">
    <name type="scientific">Psychroflexus sediminis</name>
    <dbReference type="NCBI Taxonomy" id="470826"/>
    <lineage>
        <taxon>Bacteria</taxon>
        <taxon>Pseudomonadati</taxon>
        <taxon>Bacteroidota</taxon>
        <taxon>Flavobacteriia</taxon>
        <taxon>Flavobacteriales</taxon>
        <taxon>Flavobacteriaceae</taxon>
        <taxon>Psychroflexus</taxon>
    </lineage>
</organism>
<gene>
    <name evidence="1" type="ORF">SAMN04488027_1195</name>
</gene>
<dbReference type="AlphaFoldDB" id="A0A1G7Z684"/>
<dbReference type="EMBL" id="FNCW01000019">
    <property type="protein sequence ID" value="SDH04109.1"/>
    <property type="molecule type" value="Genomic_DNA"/>
</dbReference>
<protein>
    <recommendedName>
        <fullName evidence="3">Transposase IS200 like</fullName>
    </recommendedName>
</protein>
<name>A0A1G7Z684_9FLAO</name>
<dbReference type="RefSeq" id="WP_093370039.1">
    <property type="nucleotide sequence ID" value="NZ_FNCW01000019.1"/>
</dbReference>
<dbReference type="STRING" id="470826.SAMN04488027_1195"/>
<dbReference type="Proteomes" id="UP000199296">
    <property type="component" value="Unassembled WGS sequence"/>
</dbReference>
<evidence type="ECO:0000313" key="1">
    <source>
        <dbReference type="EMBL" id="SDH04109.1"/>
    </source>
</evidence>
<reference evidence="1 2" key="1">
    <citation type="submission" date="2016-10" db="EMBL/GenBank/DDBJ databases">
        <authorList>
            <person name="de Groot N.N."/>
        </authorList>
    </citation>
    <scope>NUCLEOTIDE SEQUENCE [LARGE SCALE GENOMIC DNA]</scope>
    <source>
        <strain evidence="1 2">DSM 19803</strain>
    </source>
</reference>